<dbReference type="VEuPathDB" id="VectorBase:ISCW007277"/>
<dbReference type="InterPro" id="IPR029787">
    <property type="entry name" value="Nucleotide_cyclase"/>
</dbReference>
<dbReference type="AlphaFoldDB" id="B7PV47"/>
<dbReference type="EMBL" id="ABJB010447500">
    <property type="status" value="NOT_ANNOTATED_CDS"/>
    <property type="molecule type" value="Genomic_DNA"/>
</dbReference>
<dbReference type="PaxDb" id="6945-B7PV47"/>
<accession>B7PV47</accession>
<evidence type="ECO:0000256" key="2">
    <source>
        <dbReference type="ARBA" id="ARBA00022692"/>
    </source>
</evidence>
<dbReference type="GO" id="GO:0004383">
    <property type="term" value="F:guanylate cyclase activity"/>
    <property type="evidence" value="ECO:0007669"/>
    <property type="project" value="UniProtKB-EC"/>
</dbReference>
<keyword evidence="3" id="KW-0547">Nucleotide-binding</keyword>
<evidence type="ECO:0000313" key="10">
    <source>
        <dbReference type="EnsemblMetazoa" id="ISCW007277-PA"/>
    </source>
</evidence>
<feature type="domain" description="Guanylate cyclase" evidence="8">
    <location>
        <begin position="1"/>
        <end position="106"/>
    </location>
</feature>
<dbReference type="PANTHER" id="PTHR11920">
    <property type="entry name" value="GUANYLYL CYCLASE"/>
    <property type="match status" value="1"/>
</dbReference>
<keyword evidence="5" id="KW-0472">Membrane</keyword>
<dbReference type="EMBL" id="ABJB010413433">
    <property type="status" value="NOT_ANNOTATED_CDS"/>
    <property type="molecule type" value="Genomic_DNA"/>
</dbReference>
<dbReference type="GO" id="GO:0000166">
    <property type="term" value="F:nucleotide binding"/>
    <property type="evidence" value="ECO:0007669"/>
    <property type="project" value="UniProtKB-KW"/>
</dbReference>
<dbReference type="PROSITE" id="PS50125">
    <property type="entry name" value="GUANYLATE_CYCLASE_2"/>
    <property type="match status" value="1"/>
</dbReference>
<evidence type="ECO:0000256" key="1">
    <source>
        <dbReference type="ARBA" id="ARBA00004370"/>
    </source>
</evidence>
<reference evidence="10" key="2">
    <citation type="submission" date="2020-05" db="UniProtKB">
        <authorList>
            <consortium name="EnsemblMetazoa"/>
        </authorList>
    </citation>
    <scope>IDENTIFICATION</scope>
    <source>
        <strain evidence="10">wikel</strain>
    </source>
</reference>
<evidence type="ECO:0000313" key="9">
    <source>
        <dbReference type="EMBL" id="EEC10469.1"/>
    </source>
</evidence>
<dbReference type="InterPro" id="IPR001054">
    <property type="entry name" value="A/G_cyclase"/>
</dbReference>
<evidence type="ECO:0000256" key="7">
    <source>
        <dbReference type="ARBA" id="ARBA00023239"/>
    </source>
</evidence>
<evidence type="ECO:0000256" key="5">
    <source>
        <dbReference type="ARBA" id="ARBA00023136"/>
    </source>
</evidence>
<name>B7PV47_IXOSC</name>
<keyword evidence="11" id="KW-1185">Reference proteome</keyword>
<proteinExistence type="predicted"/>
<keyword evidence="2" id="KW-0812">Transmembrane</keyword>
<evidence type="ECO:0000259" key="8">
    <source>
        <dbReference type="PROSITE" id="PS50125"/>
    </source>
</evidence>
<dbReference type="STRING" id="6945.B7PV47"/>
<organism>
    <name type="scientific">Ixodes scapularis</name>
    <name type="common">Black-legged tick</name>
    <name type="synonym">Deer tick</name>
    <dbReference type="NCBI Taxonomy" id="6945"/>
    <lineage>
        <taxon>Eukaryota</taxon>
        <taxon>Metazoa</taxon>
        <taxon>Ecdysozoa</taxon>
        <taxon>Arthropoda</taxon>
        <taxon>Chelicerata</taxon>
        <taxon>Arachnida</taxon>
        <taxon>Acari</taxon>
        <taxon>Parasitiformes</taxon>
        <taxon>Ixodida</taxon>
        <taxon>Ixodoidea</taxon>
        <taxon>Ixodidae</taxon>
        <taxon>Ixodinae</taxon>
        <taxon>Ixodes</taxon>
    </lineage>
</organism>
<dbReference type="SUPFAM" id="SSF55073">
    <property type="entry name" value="Nucleotide cyclase"/>
    <property type="match status" value="1"/>
</dbReference>
<dbReference type="EC" id="4.6.1.2" evidence="9"/>
<dbReference type="InParanoid" id="B7PV47"/>
<evidence type="ECO:0000313" key="11">
    <source>
        <dbReference type="Proteomes" id="UP000001555"/>
    </source>
</evidence>
<keyword evidence="9" id="KW-0675">Receptor</keyword>
<protein>
    <submittedName>
        <fullName evidence="9 10">Atrial natriuretic peptide receptor, putative</fullName>
        <ecNumber evidence="9">4.6.1.2</ecNumber>
    </submittedName>
</protein>
<evidence type="ECO:0000256" key="4">
    <source>
        <dbReference type="ARBA" id="ARBA00022989"/>
    </source>
</evidence>
<keyword evidence="4" id="KW-1133">Transmembrane helix</keyword>
<gene>
    <name evidence="9" type="ORF">IscW_ISCW007277</name>
</gene>
<evidence type="ECO:0000256" key="3">
    <source>
        <dbReference type="ARBA" id="ARBA00022741"/>
    </source>
</evidence>
<sequence length="116" mass="12774">MASDVHSDRLAVSFCSLAQVVDFLNDLYTCFDVIIEHYEVYKVETIGDAYMVVGGLPLRNGINHAAQDLHGTAPSRRRPVCAGGVGRKMPHYCLFGDTVHTASRMESTGMREILIS</sequence>
<dbReference type="Proteomes" id="UP000001555">
    <property type="component" value="Unassembled WGS sequence"/>
</dbReference>
<comment type="subcellular location">
    <subcellularLocation>
        <location evidence="1">Membrane</location>
    </subcellularLocation>
</comment>
<dbReference type="Gene3D" id="3.30.70.1230">
    <property type="entry name" value="Nucleotide cyclase"/>
    <property type="match status" value="2"/>
</dbReference>
<keyword evidence="7 9" id="KW-0456">Lyase</keyword>
<dbReference type="EMBL" id="DS797787">
    <property type="protein sequence ID" value="EEC10469.1"/>
    <property type="molecule type" value="Genomic_DNA"/>
</dbReference>
<keyword evidence="6" id="KW-0325">Glycoprotein</keyword>
<dbReference type="EnsemblMetazoa" id="ISCW007277-RA">
    <property type="protein sequence ID" value="ISCW007277-PA"/>
    <property type="gene ID" value="ISCW007277"/>
</dbReference>
<dbReference type="GO" id="GO:0035556">
    <property type="term" value="P:intracellular signal transduction"/>
    <property type="evidence" value="ECO:0007669"/>
    <property type="project" value="InterPro"/>
</dbReference>
<dbReference type="PANTHER" id="PTHR11920:SF335">
    <property type="entry name" value="GUANYLATE CYCLASE"/>
    <property type="match status" value="1"/>
</dbReference>
<dbReference type="Pfam" id="PF00211">
    <property type="entry name" value="Guanylate_cyc"/>
    <property type="match status" value="2"/>
</dbReference>
<dbReference type="SMART" id="SM00044">
    <property type="entry name" value="CYCc"/>
    <property type="match status" value="1"/>
</dbReference>
<dbReference type="GO" id="GO:0016020">
    <property type="term" value="C:membrane"/>
    <property type="evidence" value="ECO:0007669"/>
    <property type="project" value="UniProtKB-SubCell"/>
</dbReference>
<evidence type="ECO:0000256" key="6">
    <source>
        <dbReference type="ARBA" id="ARBA00023180"/>
    </source>
</evidence>
<dbReference type="CDD" id="cd07302">
    <property type="entry name" value="CHD"/>
    <property type="match status" value="1"/>
</dbReference>
<reference evidence="9 11" key="1">
    <citation type="submission" date="2008-03" db="EMBL/GenBank/DDBJ databases">
        <title>Annotation of Ixodes scapularis.</title>
        <authorList>
            <consortium name="Ixodes scapularis Genome Project Consortium"/>
            <person name="Caler E."/>
            <person name="Hannick L.I."/>
            <person name="Bidwell S."/>
            <person name="Joardar V."/>
            <person name="Thiagarajan M."/>
            <person name="Amedeo P."/>
            <person name="Galinsky K.J."/>
            <person name="Schobel S."/>
            <person name="Inman J."/>
            <person name="Hostetler J."/>
            <person name="Miller J."/>
            <person name="Hammond M."/>
            <person name="Megy K."/>
            <person name="Lawson D."/>
            <person name="Kodira C."/>
            <person name="Sutton G."/>
            <person name="Meyer J."/>
            <person name="Hill C.A."/>
            <person name="Birren B."/>
            <person name="Nene V."/>
            <person name="Collins F."/>
            <person name="Alarcon-Chaidez F."/>
            <person name="Wikel S."/>
            <person name="Strausberg R."/>
        </authorList>
    </citation>
    <scope>NUCLEOTIDE SEQUENCE [LARGE SCALE GENOMIC DNA]</scope>
    <source>
        <strain evidence="11">Wikel</strain>
        <strain evidence="9">Wikel colony</strain>
    </source>
</reference>
<dbReference type="HOGENOM" id="CLU_2099552_0_0_1"/>
<dbReference type="VEuPathDB" id="VectorBase:ISCI007277"/>
<dbReference type="InterPro" id="IPR050401">
    <property type="entry name" value="Cyclic_nucleotide_synthase"/>
</dbReference>